<dbReference type="NCBIfam" id="TIGR03654">
    <property type="entry name" value="L6_bact"/>
    <property type="match status" value="1"/>
</dbReference>
<dbReference type="AlphaFoldDB" id="X0SYG7"/>
<protein>
    <recommendedName>
        <fullName evidence="4">Large ribosomal subunit protein uL6 alpha-beta domain-containing protein</fullName>
    </recommendedName>
</protein>
<evidence type="ECO:0000256" key="1">
    <source>
        <dbReference type="ARBA" id="ARBA00009356"/>
    </source>
</evidence>
<dbReference type="SUPFAM" id="SSF56053">
    <property type="entry name" value="Ribosomal protein L6"/>
    <property type="match status" value="2"/>
</dbReference>
<dbReference type="PANTHER" id="PTHR11655">
    <property type="entry name" value="60S/50S RIBOSOMAL PROTEIN L6/L9"/>
    <property type="match status" value="1"/>
</dbReference>
<evidence type="ECO:0000259" key="4">
    <source>
        <dbReference type="Pfam" id="PF00347"/>
    </source>
</evidence>
<keyword evidence="3" id="KW-0687">Ribonucleoprotein</keyword>
<dbReference type="InterPro" id="IPR036789">
    <property type="entry name" value="Ribosomal_uL6-like_a/b-dom_sf"/>
</dbReference>
<reference evidence="5" key="1">
    <citation type="journal article" date="2014" name="Front. Microbiol.">
        <title>High frequency of phylogenetically diverse reductive dehalogenase-homologous genes in deep subseafloor sedimentary metagenomes.</title>
        <authorList>
            <person name="Kawai M."/>
            <person name="Futagami T."/>
            <person name="Toyoda A."/>
            <person name="Takaki Y."/>
            <person name="Nishi S."/>
            <person name="Hori S."/>
            <person name="Arai W."/>
            <person name="Tsubouchi T."/>
            <person name="Morono Y."/>
            <person name="Uchiyama I."/>
            <person name="Ito T."/>
            <person name="Fujiyama A."/>
            <person name="Inagaki F."/>
            <person name="Takami H."/>
        </authorList>
    </citation>
    <scope>NUCLEOTIDE SEQUENCE</scope>
    <source>
        <strain evidence="5">Expedition CK06-06</strain>
    </source>
</reference>
<dbReference type="PRINTS" id="PR00059">
    <property type="entry name" value="RIBOSOMALL6"/>
</dbReference>
<dbReference type="GO" id="GO:0019843">
    <property type="term" value="F:rRNA binding"/>
    <property type="evidence" value="ECO:0007669"/>
    <property type="project" value="InterPro"/>
</dbReference>
<comment type="caution">
    <text evidence="5">The sequence shown here is derived from an EMBL/GenBank/DDBJ whole genome shotgun (WGS) entry which is preliminary data.</text>
</comment>
<feature type="non-terminal residue" evidence="5">
    <location>
        <position position="1"/>
    </location>
</feature>
<dbReference type="PIRSF" id="PIRSF002162">
    <property type="entry name" value="Ribosomal_L6"/>
    <property type="match status" value="1"/>
</dbReference>
<dbReference type="InterPro" id="IPR002358">
    <property type="entry name" value="Ribosomal_uL6_CS"/>
</dbReference>
<dbReference type="Gene3D" id="3.90.930.12">
    <property type="entry name" value="Ribosomal protein L6, alpha-beta domain"/>
    <property type="match status" value="2"/>
</dbReference>
<evidence type="ECO:0000256" key="3">
    <source>
        <dbReference type="ARBA" id="ARBA00023274"/>
    </source>
</evidence>
<organism evidence="5">
    <name type="scientific">marine sediment metagenome</name>
    <dbReference type="NCBI Taxonomy" id="412755"/>
    <lineage>
        <taxon>unclassified sequences</taxon>
        <taxon>metagenomes</taxon>
        <taxon>ecological metagenomes</taxon>
    </lineage>
</organism>
<dbReference type="FunFam" id="3.90.930.12:FF:000001">
    <property type="entry name" value="50S ribosomal protein L6"/>
    <property type="match status" value="1"/>
</dbReference>
<dbReference type="PANTHER" id="PTHR11655:SF14">
    <property type="entry name" value="LARGE RIBOSOMAL SUBUNIT PROTEIN UL6M"/>
    <property type="match status" value="1"/>
</dbReference>
<dbReference type="PROSITE" id="PS00525">
    <property type="entry name" value="RIBOSOMAL_L6_1"/>
    <property type="match status" value="1"/>
</dbReference>
<gene>
    <name evidence="5" type="ORF">S01H1_03793</name>
</gene>
<feature type="domain" description="Large ribosomal subunit protein uL6 alpha-beta" evidence="4">
    <location>
        <begin position="54"/>
        <end position="126"/>
    </location>
</feature>
<sequence length="143" mass="15848">RLEIKVEIENKEVKLKPVASHKRAQALWGTYRSNIANMICGVTNGFEKILEIEGVGYKANLEGKDLVLNLGHSHSITIKAPEGIEFKVEKNVITVSGIDKQLVGQLAAEIRSKRKPEPYKGKGIRYKGEIVRRKAGKKAVGTE</sequence>
<dbReference type="InterPro" id="IPR020040">
    <property type="entry name" value="Ribosomal_uL6_a/b-dom"/>
</dbReference>
<dbReference type="GO" id="GO:0022625">
    <property type="term" value="C:cytosolic large ribosomal subunit"/>
    <property type="evidence" value="ECO:0007669"/>
    <property type="project" value="TreeGrafter"/>
</dbReference>
<dbReference type="InterPro" id="IPR019906">
    <property type="entry name" value="Ribosomal_uL6_bac-type"/>
</dbReference>
<comment type="similarity">
    <text evidence="1">Belongs to the universal ribosomal protein uL6 family.</text>
</comment>
<dbReference type="InterPro" id="IPR000702">
    <property type="entry name" value="Ribosomal_uL6-like"/>
</dbReference>
<accession>X0SYG7</accession>
<dbReference type="Pfam" id="PF00347">
    <property type="entry name" value="Ribosomal_L6"/>
    <property type="match status" value="1"/>
</dbReference>
<dbReference type="EMBL" id="BARS01002039">
    <property type="protein sequence ID" value="GAF80186.1"/>
    <property type="molecule type" value="Genomic_DNA"/>
</dbReference>
<proteinExistence type="inferred from homology"/>
<dbReference type="GO" id="GO:0003735">
    <property type="term" value="F:structural constituent of ribosome"/>
    <property type="evidence" value="ECO:0007669"/>
    <property type="project" value="InterPro"/>
</dbReference>
<keyword evidence="2" id="KW-0689">Ribosomal protein</keyword>
<dbReference type="GO" id="GO:0002181">
    <property type="term" value="P:cytoplasmic translation"/>
    <property type="evidence" value="ECO:0007669"/>
    <property type="project" value="TreeGrafter"/>
</dbReference>
<name>X0SYG7_9ZZZZ</name>
<evidence type="ECO:0000313" key="5">
    <source>
        <dbReference type="EMBL" id="GAF80186.1"/>
    </source>
</evidence>
<evidence type="ECO:0000256" key="2">
    <source>
        <dbReference type="ARBA" id="ARBA00022980"/>
    </source>
</evidence>